<dbReference type="GO" id="GO:0016787">
    <property type="term" value="F:hydrolase activity"/>
    <property type="evidence" value="ECO:0007669"/>
    <property type="project" value="UniProtKB-KW"/>
</dbReference>
<dbReference type="Pfam" id="PF00271">
    <property type="entry name" value="Helicase_C"/>
    <property type="match status" value="1"/>
</dbReference>
<evidence type="ECO:0000256" key="8">
    <source>
        <dbReference type="SAM" id="MobiDB-lite"/>
    </source>
</evidence>
<dbReference type="NCBIfam" id="TIGR00614">
    <property type="entry name" value="recQ_fam"/>
    <property type="match status" value="1"/>
</dbReference>
<evidence type="ECO:0000256" key="5">
    <source>
        <dbReference type="ARBA" id="ARBA00022840"/>
    </source>
</evidence>
<organism evidence="11 12">
    <name type="scientific">Ficus carica</name>
    <name type="common">Common fig</name>
    <dbReference type="NCBI Taxonomy" id="3494"/>
    <lineage>
        <taxon>Eukaryota</taxon>
        <taxon>Viridiplantae</taxon>
        <taxon>Streptophyta</taxon>
        <taxon>Embryophyta</taxon>
        <taxon>Tracheophyta</taxon>
        <taxon>Spermatophyta</taxon>
        <taxon>Magnoliopsida</taxon>
        <taxon>eudicotyledons</taxon>
        <taxon>Gunneridae</taxon>
        <taxon>Pentapetalae</taxon>
        <taxon>rosids</taxon>
        <taxon>fabids</taxon>
        <taxon>Rosales</taxon>
        <taxon>Moraceae</taxon>
        <taxon>Ficeae</taxon>
        <taxon>Ficus</taxon>
    </lineage>
</organism>
<comment type="similarity">
    <text evidence="1 7">Belongs to the helicase family. RecQ subfamily.</text>
</comment>
<dbReference type="GO" id="GO:0005524">
    <property type="term" value="F:ATP binding"/>
    <property type="evidence" value="ECO:0007669"/>
    <property type="project" value="UniProtKB-KW"/>
</dbReference>
<dbReference type="Pfam" id="PF00270">
    <property type="entry name" value="DEAD"/>
    <property type="match status" value="1"/>
</dbReference>
<protein>
    <recommendedName>
        <fullName evidence="7">ATP-dependent DNA helicase</fullName>
        <ecNumber evidence="7">5.6.2.4</ecNumber>
    </recommendedName>
</protein>
<evidence type="ECO:0000313" key="11">
    <source>
        <dbReference type="EMBL" id="GMN52973.1"/>
    </source>
</evidence>
<dbReference type="SUPFAM" id="SSF52540">
    <property type="entry name" value="P-loop containing nucleoside triphosphate hydrolases"/>
    <property type="match status" value="2"/>
</dbReference>
<dbReference type="PROSITE" id="PS51194">
    <property type="entry name" value="HELICASE_CTER"/>
    <property type="match status" value="1"/>
</dbReference>
<name>A0AA88DBF0_FICCA</name>
<dbReference type="GO" id="GO:0009378">
    <property type="term" value="F:four-way junction helicase activity"/>
    <property type="evidence" value="ECO:0007669"/>
    <property type="project" value="TreeGrafter"/>
</dbReference>
<dbReference type="InterPro" id="IPR011545">
    <property type="entry name" value="DEAD/DEAH_box_helicase_dom"/>
</dbReference>
<feature type="domain" description="Helicase ATP-binding" evidence="9">
    <location>
        <begin position="45"/>
        <end position="212"/>
    </location>
</feature>
<keyword evidence="12" id="KW-1185">Reference proteome</keyword>
<keyword evidence="4 7" id="KW-0347">Helicase</keyword>
<keyword evidence="5 7" id="KW-0067">ATP-binding</keyword>
<evidence type="ECO:0000256" key="6">
    <source>
        <dbReference type="ARBA" id="ARBA00034617"/>
    </source>
</evidence>
<dbReference type="InterPro" id="IPR027417">
    <property type="entry name" value="P-loop_NTPase"/>
</dbReference>
<dbReference type="InterPro" id="IPR001650">
    <property type="entry name" value="Helicase_C-like"/>
</dbReference>
<dbReference type="GO" id="GO:0005737">
    <property type="term" value="C:cytoplasm"/>
    <property type="evidence" value="ECO:0007669"/>
    <property type="project" value="TreeGrafter"/>
</dbReference>
<dbReference type="PANTHER" id="PTHR13710:SF155">
    <property type="entry name" value="ATP-DEPENDENT DNA HELICASE Q-LIKE 3"/>
    <property type="match status" value="1"/>
</dbReference>
<feature type="compositionally biased region" description="Basic and acidic residues" evidence="8">
    <location>
        <begin position="752"/>
        <end position="768"/>
    </location>
</feature>
<proteinExistence type="inferred from homology"/>
<comment type="caution">
    <text evidence="11">The sequence shown here is derived from an EMBL/GenBank/DDBJ whole genome shotgun (WGS) entry which is preliminary data.</text>
</comment>
<evidence type="ECO:0000256" key="7">
    <source>
        <dbReference type="RuleBase" id="RU364117"/>
    </source>
</evidence>
<evidence type="ECO:0000259" key="10">
    <source>
        <dbReference type="PROSITE" id="PS51194"/>
    </source>
</evidence>
<evidence type="ECO:0000256" key="1">
    <source>
        <dbReference type="ARBA" id="ARBA00005446"/>
    </source>
</evidence>
<dbReference type="PANTHER" id="PTHR13710">
    <property type="entry name" value="DNA HELICASE RECQ FAMILY MEMBER"/>
    <property type="match status" value="1"/>
</dbReference>
<evidence type="ECO:0000256" key="2">
    <source>
        <dbReference type="ARBA" id="ARBA00022741"/>
    </source>
</evidence>
<comment type="catalytic activity">
    <reaction evidence="7">
        <text>ATP + H2O = ADP + phosphate + H(+)</text>
        <dbReference type="Rhea" id="RHEA:13065"/>
        <dbReference type="ChEBI" id="CHEBI:15377"/>
        <dbReference type="ChEBI" id="CHEBI:15378"/>
        <dbReference type="ChEBI" id="CHEBI:30616"/>
        <dbReference type="ChEBI" id="CHEBI:43474"/>
        <dbReference type="ChEBI" id="CHEBI:456216"/>
    </reaction>
</comment>
<feature type="domain" description="Helicase C-terminal" evidence="10">
    <location>
        <begin position="232"/>
        <end position="431"/>
    </location>
</feature>
<dbReference type="Proteomes" id="UP001187192">
    <property type="component" value="Unassembled WGS sequence"/>
</dbReference>
<dbReference type="FunFam" id="3.40.50.300:FF:001389">
    <property type="entry name" value="ATP-dependent DNA helicase RecQ"/>
    <property type="match status" value="1"/>
</dbReference>
<dbReference type="AlphaFoldDB" id="A0AA88DBF0"/>
<dbReference type="InterPro" id="IPR004589">
    <property type="entry name" value="DNA_helicase_ATP-dep_RecQ"/>
</dbReference>
<comment type="catalytic activity">
    <reaction evidence="6 7">
        <text>Couples ATP hydrolysis with the unwinding of duplex DNA by translocating in the 3'-5' direction.</text>
        <dbReference type="EC" id="5.6.2.4"/>
    </reaction>
</comment>
<keyword evidence="3 7" id="KW-0378">Hydrolase</keyword>
<evidence type="ECO:0000259" key="9">
    <source>
        <dbReference type="PROSITE" id="PS51192"/>
    </source>
</evidence>
<feature type="region of interest" description="Disordered" evidence="8">
    <location>
        <begin position="693"/>
        <end position="768"/>
    </location>
</feature>
<dbReference type="PROSITE" id="PS51192">
    <property type="entry name" value="HELICASE_ATP_BIND_1"/>
    <property type="match status" value="1"/>
</dbReference>
<dbReference type="GO" id="GO:0005634">
    <property type="term" value="C:nucleus"/>
    <property type="evidence" value="ECO:0007669"/>
    <property type="project" value="UniProtKB-SubCell"/>
</dbReference>
<gene>
    <name evidence="11" type="ORF">TIFTF001_022109</name>
</gene>
<dbReference type="Pfam" id="PF16124">
    <property type="entry name" value="RecQ_Zn_bind"/>
    <property type="match status" value="1"/>
</dbReference>
<dbReference type="GO" id="GO:0000724">
    <property type="term" value="P:double-strand break repair via homologous recombination"/>
    <property type="evidence" value="ECO:0007669"/>
    <property type="project" value="TreeGrafter"/>
</dbReference>
<dbReference type="Gene3D" id="3.40.50.300">
    <property type="entry name" value="P-loop containing nucleotide triphosphate hydrolases"/>
    <property type="match status" value="2"/>
</dbReference>
<dbReference type="EC" id="5.6.2.4" evidence="7"/>
<dbReference type="InterPro" id="IPR014001">
    <property type="entry name" value="Helicase_ATP-bd"/>
</dbReference>
<dbReference type="GO" id="GO:0043138">
    <property type="term" value="F:3'-5' DNA helicase activity"/>
    <property type="evidence" value="ECO:0007669"/>
    <property type="project" value="UniProtKB-EC"/>
</dbReference>
<accession>A0AA88DBF0</accession>
<evidence type="ECO:0000313" key="12">
    <source>
        <dbReference type="Proteomes" id="UP001187192"/>
    </source>
</evidence>
<dbReference type="SMART" id="SM00490">
    <property type="entry name" value="HELICc"/>
    <property type="match status" value="1"/>
</dbReference>
<dbReference type="GO" id="GO:0005694">
    <property type="term" value="C:chromosome"/>
    <property type="evidence" value="ECO:0007669"/>
    <property type="project" value="TreeGrafter"/>
</dbReference>
<sequence length="768" mass="85264">MKKSPLPLQSPGCSEKQIYSKEALVKLLRWHFGHADFRGKQLDAIEAVLSGRDCFCLMPTGGGKSMCYQIPALAKKSGITLVENQVAALKEKGIAAEFLSSTQTSSVKNKIYEDIDSGKPSLRLLYVTPELIATSGFMSKLMKIYMRGMLNLIAIDEAHCISSWGHDFRPSYRELSSLRRRLPGVPILALTATAVPKVQKDVMESLNLHDPLVLKSSFNRPNIYYEVRYKDLLDDAYADLSNLLKSEGNVCAIVYCLERTTCDALSVHLSNSGISCAAYHAGLNDKLRSSVLENWISSKIQVVVATVAFGAKAEDNGLFHCSRTQFFIGIVMHSLLSFLCFAGSGGGACTVTDLLVFLQDDRKDVRIVCHLNIPKSMEAFYQESGRAGRDQLPSKSLLYYGIDDRKKMEFILRNAEAKQLKASNTQEGKSKKSITDFHQMVEYCEASGCRRKKILESFGEQVPASLCRKSCDACKHPDLVAKHLVELTATCALRGRASSSKIYMSSSSDTVDNGDFSEFWNRADEASSSEESISDSDDGDEAVKSLVRSNLATKSGLKERFNFLQRVEAKFYDTKTSDNQVKKSNKNAISNTLRESSKQRLQHALKQAQQRLGNIKFEVETSATFLENECYNKYGKTGKTFYYSQVASTVRWLSTTTSVELTDRLGTITSSPLENVSTKAETPAATFPVVYQAHSEKTTEEVQSSIGSQTPTRDSPLESTSPNAESPPIPSFSEFINSRKAKDIPSMSSKRQTADRVDKDLEKRMRSR</sequence>
<keyword evidence="7" id="KW-0539">Nucleus</keyword>
<feature type="compositionally biased region" description="Polar residues" evidence="8">
    <location>
        <begin position="701"/>
        <end position="724"/>
    </location>
</feature>
<evidence type="ECO:0000256" key="4">
    <source>
        <dbReference type="ARBA" id="ARBA00022806"/>
    </source>
</evidence>
<dbReference type="EMBL" id="BTGU01000044">
    <property type="protein sequence ID" value="GMN52973.1"/>
    <property type="molecule type" value="Genomic_DNA"/>
</dbReference>
<dbReference type="Gramene" id="FCD_00010619-RA">
    <property type="protein sequence ID" value="FCD_00010619-RA:cds"/>
    <property type="gene ID" value="FCD_00010619"/>
</dbReference>
<reference evidence="11" key="1">
    <citation type="submission" date="2023-07" db="EMBL/GenBank/DDBJ databases">
        <title>draft genome sequence of fig (Ficus carica).</title>
        <authorList>
            <person name="Takahashi T."/>
            <person name="Nishimura K."/>
        </authorList>
    </citation>
    <scope>NUCLEOTIDE SEQUENCE</scope>
</reference>
<keyword evidence="2 7" id="KW-0547">Nucleotide-binding</keyword>
<dbReference type="CDD" id="cd18794">
    <property type="entry name" value="SF2_C_RecQ"/>
    <property type="match status" value="1"/>
</dbReference>
<dbReference type="GO" id="GO:0003676">
    <property type="term" value="F:nucleic acid binding"/>
    <property type="evidence" value="ECO:0007669"/>
    <property type="project" value="InterPro"/>
</dbReference>
<dbReference type="SMART" id="SM00487">
    <property type="entry name" value="DEXDc"/>
    <property type="match status" value="1"/>
</dbReference>
<comment type="subcellular location">
    <subcellularLocation>
        <location evidence="7">Nucleus</location>
    </subcellularLocation>
</comment>
<dbReference type="InterPro" id="IPR032284">
    <property type="entry name" value="RecQ_Zn-bd"/>
</dbReference>
<evidence type="ECO:0000256" key="3">
    <source>
        <dbReference type="ARBA" id="ARBA00022801"/>
    </source>
</evidence>
<dbReference type="CDD" id="cd17920">
    <property type="entry name" value="DEXHc_RecQ"/>
    <property type="match status" value="1"/>
</dbReference>